<accession>A3IJS5</accession>
<proteinExistence type="inferred from homology"/>
<dbReference type="InterPro" id="IPR002781">
    <property type="entry name" value="TM_pro_TauE-like"/>
</dbReference>
<feature type="transmembrane region" description="Helical" evidence="8">
    <location>
        <begin position="170"/>
        <end position="187"/>
    </location>
</feature>
<feature type="transmembrane region" description="Helical" evidence="8">
    <location>
        <begin position="20"/>
        <end position="37"/>
    </location>
</feature>
<evidence type="ECO:0000256" key="7">
    <source>
        <dbReference type="ARBA" id="ARBA00023136"/>
    </source>
</evidence>
<keyword evidence="5 8" id="KW-0812">Transmembrane</keyword>
<reference evidence="9 10" key="1">
    <citation type="submission" date="2007-03" db="EMBL/GenBank/DDBJ databases">
        <authorList>
            <person name="Stal L."/>
            <person name="Ferriera S."/>
            <person name="Johnson J."/>
            <person name="Kravitz S."/>
            <person name="Beeson K."/>
            <person name="Sutton G."/>
            <person name="Rogers Y.-H."/>
            <person name="Friedman R."/>
            <person name="Frazier M."/>
            <person name="Venter J.C."/>
        </authorList>
    </citation>
    <scope>NUCLEOTIDE SEQUENCE [LARGE SCALE GENOMIC DNA]</scope>
    <source>
        <strain evidence="9 10">CCY0110</strain>
    </source>
</reference>
<dbReference type="PANTHER" id="PTHR30269:SF37">
    <property type="entry name" value="MEMBRANE TRANSPORTER PROTEIN"/>
    <property type="match status" value="1"/>
</dbReference>
<evidence type="ECO:0000256" key="3">
    <source>
        <dbReference type="ARBA" id="ARBA00022448"/>
    </source>
</evidence>
<evidence type="ECO:0000256" key="4">
    <source>
        <dbReference type="ARBA" id="ARBA00022475"/>
    </source>
</evidence>
<feature type="transmembrane region" description="Helical" evidence="8">
    <location>
        <begin position="139"/>
        <end position="158"/>
    </location>
</feature>
<protein>
    <recommendedName>
        <fullName evidence="8">Probable membrane transporter protein</fullName>
    </recommendedName>
</protein>
<keyword evidence="6 8" id="KW-1133">Transmembrane helix</keyword>
<comment type="subcellular location">
    <subcellularLocation>
        <location evidence="1 8">Cell membrane</location>
        <topology evidence="1 8">Multi-pass membrane protein</topology>
    </subcellularLocation>
</comment>
<feature type="transmembrane region" description="Helical" evidence="8">
    <location>
        <begin position="46"/>
        <end position="64"/>
    </location>
</feature>
<evidence type="ECO:0000313" key="10">
    <source>
        <dbReference type="Proteomes" id="UP000003781"/>
    </source>
</evidence>
<sequence length="219" mass="24824">MGLAVMPLLTLIIDVRLASPLMNLIALLTLLIISFYYRKKLEVREILGLIIASSLAIPFGVYFLKNLNQTVMLMLLGMVVLGYAIYSLLELPLPIIRSQKWGYGFAFFSGLLSGAYNTGGPPIVIYGSCCRWTPEQFKSNLNFFFFCNVIIVLINHFLQDNFTPEVLQLFLRNIPIIFMGLVLGFFLSNRVNLLLFRKLVLILLVMAGLQLLIKVFLSY</sequence>
<evidence type="ECO:0000256" key="1">
    <source>
        <dbReference type="ARBA" id="ARBA00004651"/>
    </source>
</evidence>
<dbReference type="PANTHER" id="PTHR30269">
    <property type="entry name" value="TRANSMEMBRANE PROTEIN YFCA"/>
    <property type="match status" value="1"/>
</dbReference>
<dbReference type="GO" id="GO:0005886">
    <property type="term" value="C:plasma membrane"/>
    <property type="evidence" value="ECO:0007669"/>
    <property type="project" value="UniProtKB-SubCell"/>
</dbReference>
<evidence type="ECO:0000313" key="9">
    <source>
        <dbReference type="EMBL" id="EAZ94057.1"/>
    </source>
</evidence>
<keyword evidence="7 8" id="KW-0472">Membrane</keyword>
<feature type="transmembrane region" description="Helical" evidence="8">
    <location>
        <begin position="199"/>
        <end position="217"/>
    </location>
</feature>
<comment type="similarity">
    <text evidence="2 8">Belongs to the 4-toluene sulfonate uptake permease (TSUP) (TC 2.A.102) family.</text>
</comment>
<dbReference type="InterPro" id="IPR052017">
    <property type="entry name" value="TSUP"/>
</dbReference>
<keyword evidence="10" id="KW-1185">Reference proteome</keyword>
<dbReference type="eggNOG" id="COG0730">
    <property type="taxonomic scope" value="Bacteria"/>
</dbReference>
<gene>
    <name evidence="9" type="ORF">CY0110_19717</name>
</gene>
<name>A3IJS5_9CHRO</name>
<dbReference type="Pfam" id="PF01925">
    <property type="entry name" value="TauE"/>
    <property type="match status" value="1"/>
</dbReference>
<keyword evidence="4 8" id="KW-1003">Cell membrane</keyword>
<dbReference type="AlphaFoldDB" id="A3IJS5"/>
<organism evidence="9 10">
    <name type="scientific">Crocosphaera chwakensis CCY0110</name>
    <dbReference type="NCBI Taxonomy" id="391612"/>
    <lineage>
        <taxon>Bacteria</taxon>
        <taxon>Bacillati</taxon>
        <taxon>Cyanobacteriota</taxon>
        <taxon>Cyanophyceae</taxon>
        <taxon>Oscillatoriophycideae</taxon>
        <taxon>Chroococcales</taxon>
        <taxon>Aphanothecaceae</taxon>
        <taxon>Crocosphaera</taxon>
        <taxon>Crocosphaera chwakensis</taxon>
    </lineage>
</organism>
<evidence type="ECO:0000256" key="2">
    <source>
        <dbReference type="ARBA" id="ARBA00009142"/>
    </source>
</evidence>
<feature type="transmembrane region" description="Helical" evidence="8">
    <location>
        <begin position="70"/>
        <end position="89"/>
    </location>
</feature>
<comment type="caution">
    <text evidence="9">The sequence shown here is derived from an EMBL/GenBank/DDBJ whole genome shotgun (WGS) entry which is preliminary data.</text>
</comment>
<evidence type="ECO:0000256" key="5">
    <source>
        <dbReference type="ARBA" id="ARBA00022692"/>
    </source>
</evidence>
<evidence type="ECO:0000256" key="6">
    <source>
        <dbReference type="ARBA" id="ARBA00022989"/>
    </source>
</evidence>
<dbReference type="Proteomes" id="UP000003781">
    <property type="component" value="Unassembled WGS sequence"/>
</dbReference>
<dbReference type="EMBL" id="AAXW01000002">
    <property type="protein sequence ID" value="EAZ94057.1"/>
    <property type="molecule type" value="Genomic_DNA"/>
</dbReference>
<keyword evidence="3" id="KW-0813">Transport</keyword>
<evidence type="ECO:0000256" key="8">
    <source>
        <dbReference type="RuleBase" id="RU363041"/>
    </source>
</evidence>